<dbReference type="Pfam" id="PF00196">
    <property type="entry name" value="GerE"/>
    <property type="match status" value="1"/>
</dbReference>
<evidence type="ECO:0000313" key="6">
    <source>
        <dbReference type="Proteomes" id="UP000288547"/>
    </source>
</evidence>
<comment type="caution">
    <text evidence="5">The sequence shown here is derived from an EMBL/GenBank/DDBJ whole genome shotgun (WGS) entry which is preliminary data.</text>
</comment>
<evidence type="ECO:0000256" key="1">
    <source>
        <dbReference type="ARBA" id="ARBA00023015"/>
    </source>
</evidence>
<dbReference type="Gene3D" id="3.30.450.40">
    <property type="match status" value="1"/>
</dbReference>
<dbReference type="SUPFAM" id="SSF55781">
    <property type="entry name" value="GAF domain-like"/>
    <property type="match status" value="1"/>
</dbReference>
<evidence type="ECO:0000256" key="3">
    <source>
        <dbReference type="ARBA" id="ARBA00023163"/>
    </source>
</evidence>
<dbReference type="GO" id="GO:0003677">
    <property type="term" value="F:DNA binding"/>
    <property type="evidence" value="ECO:0007669"/>
    <property type="project" value="UniProtKB-KW"/>
</dbReference>
<dbReference type="Gene3D" id="1.10.10.10">
    <property type="entry name" value="Winged helix-like DNA-binding domain superfamily/Winged helix DNA-binding domain"/>
    <property type="match status" value="1"/>
</dbReference>
<dbReference type="PANTHER" id="PTHR44688:SF16">
    <property type="entry name" value="DNA-BINDING TRANSCRIPTIONAL ACTIVATOR DEVR_DOSR"/>
    <property type="match status" value="1"/>
</dbReference>
<dbReference type="CDD" id="cd06170">
    <property type="entry name" value="LuxR_C_like"/>
    <property type="match status" value="1"/>
</dbReference>
<reference evidence="5 6" key="1">
    <citation type="submission" date="2018-12" db="EMBL/GenBank/DDBJ databases">
        <authorList>
            <person name="Li F."/>
        </authorList>
    </citation>
    <scope>NUCLEOTIDE SEQUENCE [LARGE SCALE GENOMIC DNA]</scope>
    <source>
        <strain evidence="5 6">11W25H-1</strain>
    </source>
</reference>
<dbReference type="InterPro" id="IPR036388">
    <property type="entry name" value="WH-like_DNA-bd_sf"/>
</dbReference>
<dbReference type="InterPro" id="IPR016032">
    <property type="entry name" value="Sig_transdc_resp-reg_C-effctor"/>
</dbReference>
<dbReference type="InterPro" id="IPR000792">
    <property type="entry name" value="Tscrpt_reg_LuxR_C"/>
</dbReference>
<keyword evidence="6" id="KW-1185">Reference proteome</keyword>
<evidence type="ECO:0000259" key="4">
    <source>
        <dbReference type="PROSITE" id="PS50043"/>
    </source>
</evidence>
<evidence type="ECO:0000256" key="2">
    <source>
        <dbReference type="ARBA" id="ARBA00023125"/>
    </source>
</evidence>
<sequence>MTHTATEPMETSLIDSALTKLASVSGIPVAFGGATVDGVVAVTTIAGARTTALNGLSVSPRRGLGGQALIDARPHATSDYGASRRITHDYDRHILGEGIAALLAVPIVVAGRTRGMIYGGSRAPGTVGDRFAASAVAVAARLAHQFAERDARERSSAGPLGGPTAATVPASSLEDVRLAYAELRSISGTIDDPALRARLSSVERRLAALGGMAGDVSDDRLPIRHADSAVSLSRREHDVLGLAAVGLTNADIAVRLGLRESTVKSYLASAMTKLDASTRLQAVSAARPRGLIP</sequence>
<protein>
    <submittedName>
        <fullName evidence="5">Helix-turn-helix transcriptional regulator</fullName>
    </submittedName>
</protein>
<feature type="domain" description="HTH luxR-type" evidence="4">
    <location>
        <begin position="225"/>
        <end position="290"/>
    </location>
</feature>
<proteinExistence type="predicted"/>
<dbReference type="OrthoDB" id="4069167at2"/>
<dbReference type="PROSITE" id="PS00622">
    <property type="entry name" value="HTH_LUXR_1"/>
    <property type="match status" value="1"/>
</dbReference>
<keyword evidence="1" id="KW-0805">Transcription regulation</keyword>
<accession>A0A3S3ZPT4</accession>
<dbReference type="SUPFAM" id="SSF46894">
    <property type="entry name" value="C-terminal effector domain of the bipartite response regulators"/>
    <property type="match status" value="1"/>
</dbReference>
<dbReference type="GO" id="GO:0006355">
    <property type="term" value="P:regulation of DNA-templated transcription"/>
    <property type="evidence" value="ECO:0007669"/>
    <property type="project" value="InterPro"/>
</dbReference>
<dbReference type="InterPro" id="IPR003018">
    <property type="entry name" value="GAF"/>
</dbReference>
<dbReference type="PRINTS" id="PR00038">
    <property type="entry name" value="HTHLUXR"/>
</dbReference>
<evidence type="ECO:0000313" key="5">
    <source>
        <dbReference type="EMBL" id="RWZ50873.1"/>
    </source>
</evidence>
<dbReference type="SMART" id="SM00421">
    <property type="entry name" value="HTH_LUXR"/>
    <property type="match status" value="1"/>
</dbReference>
<keyword evidence="3" id="KW-0804">Transcription</keyword>
<dbReference type="EMBL" id="RZNB01000003">
    <property type="protein sequence ID" value="RWZ50873.1"/>
    <property type="molecule type" value="Genomic_DNA"/>
</dbReference>
<dbReference type="Proteomes" id="UP000288547">
    <property type="component" value="Unassembled WGS sequence"/>
</dbReference>
<dbReference type="AlphaFoldDB" id="A0A3S3ZPT4"/>
<dbReference type="InterPro" id="IPR029016">
    <property type="entry name" value="GAF-like_dom_sf"/>
</dbReference>
<keyword evidence="2" id="KW-0238">DNA-binding</keyword>
<organism evidence="5 6">
    <name type="scientific">Labedella phragmitis</name>
    <dbReference type="NCBI Taxonomy" id="2498849"/>
    <lineage>
        <taxon>Bacteria</taxon>
        <taxon>Bacillati</taxon>
        <taxon>Actinomycetota</taxon>
        <taxon>Actinomycetes</taxon>
        <taxon>Micrococcales</taxon>
        <taxon>Microbacteriaceae</taxon>
        <taxon>Labedella</taxon>
    </lineage>
</organism>
<name>A0A3S3ZPT4_9MICO</name>
<dbReference type="PROSITE" id="PS50043">
    <property type="entry name" value="HTH_LUXR_2"/>
    <property type="match status" value="1"/>
</dbReference>
<gene>
    <name evidence="5" type="ORF">ELQ90_08555</name>
</gene>
<dbReference type="PANTHER" id="PTHR44688">
    <property type="entry name" value="DNA-BINDING TRANSCRIPTIONAL ACTIVATOR DEVR_DOSR"/>
    <property type="match status" value="1"/>
</dbReference>
<dbReference type="Pfam" id="PF01590">
    <property type="entry name" value="GAF"/>
    <property type="match status" value="1"/>
</dbReference>